<dbReference type="Proteomes" id="UP000070339">
    <property type="component" value="Unassembled WGS sequence"/>
</dbReference>
<dbReference type="RefSeq" id="WP_168166284.1">
    <property type="nucleotide sequence ID" value="NZ_LTEB01000016.1"/>
</dbReference>
<keyword evidence="2" id="KW-1185">Reference proteome</keyword>
<reference evidence="1 2" key="1">
    <citation type="journal article" date="2016" name="Int. J. Syst. Evol. Microbiol.">
        <title>Resolving the Complexity of Human Skin Metagenomes Using Single-Molecule Sequencing.</title>
        <authorList>
            <consortium name="NISC Comparative Sequencing Program"/>
            <person name="Tsai Y.C."/>
            <person name="Conlan S."/>
            <person name="Deming C."/>
            <person name="Segre J.A."/>
            <person name="Kong H.H."/>
            <person name="Korlach J."/>
            <person name="Oh J."/>
        </authorList>
    </citation>
    <scope>NUCLEOTIDE SEQUENCE [LARGE SCALE GENOMIC DNA]</scope>
    <source>
        <strain evidence="1 2">1B08</strain>
    </source>
</reference>
<accession>A0ABR5VAV2</accession>
<evidence type="ECO:0000313" key="1">
    <source>
        <dbReference type="EMBL" id="KXU18759.1"/>
    </source>
</evidence>
<dbReference type="EMBL" id="LTEB01000016">
    <property type="protein sequence ID" value="KXU18759.1"/>
    <property type="molecule type" value="Genomic_DNA"/>
</dbReference>
<gene>
    <name evidence="1" type="ORF">WM41_0608</name>
</gene>
<protein>
    <submittedName>
        <fullName evidence="1">Secreted domain protein</fullName>
    </submittedName>
</protein>
<name>A0ABR5VAV2_9CORY</name>
<sequence>MFNAQTTSIEVRVSREITADWNAIKPATVVIAGRGGWQAEQVSPLDK</sequence>
<evidence type="ECO:0000313" key="2">
    <source>
        <dbReference type="Proteomes" id="UP000070339"/>
    </source>
</evidence>
<proteinExistence type="predicted"/>
<comment type="caution">
    <text evidence="1">The sequence shown here is derived from an EMBL/GenBank/DDBJ whole genome shotgun (WGS) entry which is preliminary data.</text>
</comment>
<organism evidence="1 2">
    <name type="scientific">Corynebacterium simulans</name>
    <dbReference type="NCBI Taxonomy" id="146827"/>
    <lineage>
        <taxon>Bacteria</taxon>
        <taxon>Bacillati</taxon>
        <taxon>Actinomycetota</taxon>
        <taxon>Actinomycetes</taxon>
        <taxon>Mycobacteriales</taxon>
        <taxon>Corynebacteriaceae</taxon>
        <taxon>Corynebacterium</taxon>
    </lineage>
</organism>